<evidence type="ECO:0000313" key="1">
    <source>
        <dbReference type="EMBL" id="SES70928.1"/>
    </source>
</evidence>
<sequence length="69" mass="7558">MSAEPETVSCATCGETARRTAWGKTDAACYRCTECHAGGHIVHTEDGRELRRGGVFRRLSNFATRRVSA</sequence>
<organism evidence="1 2">
    <name type="scientific">Natrinema hispanicum</name>
    <dbReference type="NCBI Taxonomy" id="392421"/>
    <lineage>
        <taxon>Archaea</taxon>
        <taxon>Methanobacteriati</taxon>
        <taxon>Methanobacteriota</taxon>
        <taxon>Stenosarchaea group</taxon>
        <taxon>Halobacteria</taxon>
        <taxon>Halobacteriales</taxon>
        <taxon>Natrialbaceae</taxon>
        <taxon>Natrinema</taxon>
    </lineage>
</organism>
<proteinExistence type="predicted"/>
<name>A0A1H9YPC2_9EURY</name>
<keyword evidence="2" id="KW-1185">Reference proteome</keyword>
<reference evidence="2" key="1">
    <citation type="submission" date="2016-10" db="EMBL/GenBank/DDBJ databases">
        <authorList>
            <person name="Varghese N."/>
            <person name="Submissions S."/>
        </authorList>
    </citation>
    <scope>NUCLEOTIDE SEQUENCE [LARGE SCALE GENOMIC DNA]</scope>
    <source>
        <strain evidence="2">CDM_6</strain>
    </source>
</reference>
<accession>A0A1H9YPC2</accession>
<dbReference type="AlphaFoldDB" id="A0A1H9YPC2"/>
<protein>
    <submittedName>
        <fullName evidence="1">Uncharacterized protein</fullName>
    </submittedName>
</protein>
<dbReference type="STRING" id="392421.SAMN04488694_101190"/>
<dbReference type="Proteomes" id="UP000199320">
    <property type="component" value="Unassembled WGS sequence"/>
</dbReference>
<dbReference type="EMBL" id="FOIC01000001">
    <property type="protein sequence ID" value="SES70928.1"/>
    <property type="molecule type" value="Genomic_DNA"/>
</dbReference>
<gene>
    <name evidence="1" type="ORF">SAMN04488694_101190</name>
</gene>
<evidence type="ECO:0000313" key="2">
    <source>
        <dbReference type="Proteomes" id="UP000199320"/>
    </source>
</evidence>